<dbReference type="EMBL" id="MN740084">
    <property type="protein sequence ID" value="QHT87198.1"/>
    <property type="molecule type" value="Genomic_DNA"/>
</dbReference>
<name>A0A6C0I2H6_9ZZZZ</name>
<evidence type="ECO:0000313" key="1">
    <source>
        <dbReference type="EMBL" id="QHT87198.1"/>
    </source>
</evidence>
<dbReference type="AlphaFoldDB" id="A0A6C0I2H6"/>
<proteinExistence type="predicted"/>
<sequence>MSTPLVEMFQQRMAGLTSQLSESFQQLQVAVAAKIEDPTVDLQTVIVTHDHHVKLLARTFVMLDKARRITKEQRELTADQVAFLVSLIEFHSGYTRVWDNETKYDTFLLELLNVLNQTIKYYDYESGQHDYSDILEGLLTLWRTAKKLYPKESAFIQVEFYQCKI</sequence>
<organism evidence="1">
    <name type="scientific">viral metagenome</name>
    <dbReference type="NCBI Taxonomy" id="1070528"/>
    <lineage>
        <taxon>unclassified sequences</taxon>
        <taxon>metagenomes</taxon>
        <taxon>organismal metagenomes</taxon>
    </lineage>
</organism>
<reference evidence="1" key="1">
    <citation type="journal article" date="2020" name="Nature">
        <title>Giant virus diversity and host interactions through global metagenomics.</title>
        <authorList>
            <person name="Schulz F."/>
            <person name="Roux S."/>
            <person name="Paez-Espino D."/>
            <person name="Jungbluth S."/>
            <person name="Walsh D.A."/>
            <person name="Denef V.J."/>
            <person name="McMahon K.D."/>
            <person name="Konstantinidis K.T."/>
            <person name="Eloe-Fadrosh E.A."/>
            <person name="Kyrpides N.C."/>
            <person name="Woyke T."/>
        </authorList>
    </citation>
    <scope>NUCLEOTIDE SEQUENCE</scope>
    <source>
        <strain evidence="1">GVMAG-M-3300023184-190</strain>
    </source>
</reference>
<protein>
    <submittedName>
        <fullName evidence="1">Uncharacterized protein</fullName>
    </submittedName>
</protein>
<accession>A0A6C0I2H6</accession>